<feature type="transmembrane region" description="Helical" evidence="1">
    <location>
        <begin position="80"/>
        <end position="100"/>
    </location>
</feature>
<keyword evidence="3" id="KW-1185">Reference proteome</keyword>
<reference evidence="3" key="1">
    <citation type="submission" date="2017-05" db="EMBL/GenBank/DDBJ databases">
        <title>The Genome Sequence of EEnterococcus faecalis 9F2_4866.</title>
        <authorList>
            <consortium name="The Broad Institute Genomics Platform"/>
            <consortium name="The Broad Institute Genomic Center for Infectious Diseases"/>
            <person name="Earl A."/>
            <person name="Manson A."/>
            <person name="Schwartman J."/>
            <person name="Gilmore M."/>
            <person name="Abouelleil A."/>
            <person name="Cao P."/>
            <person name="Chapman S."/>
            <person name="Cusick C."/>
            <person name="Shea T."/>
            <person name="Young S."/>
            <person name="Neafsey D."/>
            <person name="Nusbaum C."/>
            <person name="Birren B."/>
        </authorList>
    </citation>
    <scope>NUCLEOTIDE SEQUENCE [LARGE SCALE GENOMIC DNA]</scope>
    <source>
        <strain evidence="3">12C11_DIV0727</strain>
    </source>
</reference>
<feature type="transmembrane region" description="Helical" evidence="1">
    <location>
        <begin position="107"/>
        <end position="127"/>
    </location>
</feature>
<protein>
    <recommendedName>
        <fullName evidence="4">Copper ABC transporter permease</fullName>
    </recommendedName>
</protein>
<feature type="transmembrane region" description="Helical" evidence="1">
    <location>
        <begin position="12"/>
        <end position="35"/>
    </location>
</feature>
<feature type="transmembrane region" description="Helical" evidence="1">
    <location>
        <begin position="382"/>
        <end position="400"/>
    </location>
</feature>
<feature type="transmembrane region" description="Helical" evidence="1">
    <location>
        <begin position="225"/>
        <end position="250"/>
    </location>
</feature>
<keyword evidence="1" id="KW-1133">Transmembrane helix</keyword>
<feature type="transmembrane region" description="Helical" evidence="1">
    <location>
        <begin position="184"/>
        <end position="213"/>
    </location>
</feature>
<proteinExistence type="predicted"/>
<keyword evidence="1" id="KW-0472">Membrane</keyword>
<gene>
    <name evidence="2" type="ORF">A5866_001048</name>
</gene>
<feature type="transmembrane region" description="Helical" evidence="1">
    <location>
        <begin position="289"/>
        <end position="309"/>
    </location>
</feature>
<evidence type="ECO:0008006" key="4">
    <source>
        <dbReference type="Google" id="ProtNLM"/>
    </source>
</evidence>
<feature type="transmembrane region" description="Helical" evidence="1">
    <location>
        <begin position="133"/>
        <end position="153"/>
    </location>
</feature>
<feature type="transmembrane region" description="Helical" evidence="1">
    <location>
        <begin position="160"/>
        <end position="178"/>
    </location>
</feature>
<name>A0ABZ2T3P6_9ENTE</name>
<dbReference type="RefSeq" id="WP_086444169.1">
    <property type="nucleotide sequence ID" value="NZ_CP147248.1"/>
</dbReference>
<organism evidence="2 3">
    <name type="scientific">Candidatus Enterococcus lemimoniae</name>
    <dbReference type="NCBI Taxonomy" id="1834167"/>
    <lineage>
        <taxon>Bacteria</taxon>
        <taxon>Bacillati</taxon>
        <taxon>Bacillota</taxon>
        <taxon>Bacilli</taxon>
        <taxon>Lactobacillales</taxon>
        <taxon>Enterococcaceae</taxon>
        <taxon>Enterococcus</taxon>
    </lineage>
</organism>
<evidence type="ECO:0000313" key="2">
    <source>
        <dbReference type="EMBL" id="WYJ85970.1"/>
    </source>
</evidence>
<dbReference type="EMBL" id="CP147248">
    <property type="protein sequence ID" value="WYJ85970.1"/>
    <property type="molecule type" value="Genomic_DNA"/>
</dbReference>
<feature type="transmembrane region" description="Helical" evidence="1">
    <location>
        <begin position="348"/>
        <end position="370"/>
    </location>
</feature>
<feature type="transmembrane region" description="Helical" evidence="1">
    <location>
        <begin position="412"/>
        <end position="430"/>
    </location>
</feature>
<sequence length="864" mass="98955">MKLKIWLKRKGWAFLLSVLIPIVIMAVVYLMMGIYPTSQRTVLASDALSQTSNFFASFNNTLHGKQSFFYTWYGSLGLNYWSFMAYYINGIFSFVVAFFDNQHIPDALYLILLLKFGVIGGTFWIMSDRLFKLPQIAKIMLSVSFALCGFSIAYSPQQMWLDGLIYLPLVILGIHYLMDDRKPALLFISYLLLFLSNFYMAFMVGVFSFLYVFCRFLTEPKRFKASLVPYLITSLLAGGASMVTILPTLLDLKNNGEGLTPIYSFLTRGMDIWDIPAKTMVGSYDTSKYGSAPFIYFGMLGLIFCLFYFTSRKIALKNKLIYGSLFLLLIASVYIEPMNLFWHGMHSPYMFLFRFSFLFSFLGLLLAGFGLEQVTKDDFNRLVNVVLGLIFLYVLISFVANRKRYEYLDQKTLLATLTVALLYVLLGVLIQKWPKRLVLIGCLFSFVFIGEQLINAQRIVKGIAGEWNYPDRRAYDDHFSDINTLIETTKNENTSLYRVGNVDATSRNESFIHGYSGVTMFSSIRNRHSSQYLDQLGFRSAGTNLTIQYENNTLIMDALLGIKYNLAKEDLRKYGYKAIKTAGDYTLYENQFAMPLGILTDKGIYKKNAVKNQTELMQYLSGDESNIFSFAEVETVKENNVKVEEQEGGVYYSRTANTNRELTYSIDVPERSQAYLSLYGKGTEVDIITKVNGIQRHGSLDSSGQYYDLGYYKEAKTVEVQVVFTGENVVQLVKPKAMFLNSDRFENMMKTIKKNGVSFETSGRTSEAEVELSKDQVVLTTIPFDKGWRAYIDGKRVEIPTFKDAFLALPVPKGKHTVKLVFLPEGFRIGLSLFISCILLFIVYNWWLRKKMKQQIYIQKEKEE</sequence>
<feature type="transmembrane region" description="Helical" evidence="1">
    <location>
        <begin position="829"/>
        <end position="848"/>
    </location>
</feature>
<accession>A0ABZ2T3P6</accession>
<evidence type="ECO:0000313" key="3">
    <source>
        <dbReference type="Proteomes" id="UP000195080"/>
    </source>
</evidence>
<dbReference type="Pfam" id="PF09586">
    <property type="entry name" value="YfhO"/>
    <property type="match status" value="1"/>
</dbReference>
<feature type="transmembrane region" description="Helical" evidence="1">
    <location>
        <begin position="321"/>
        <end position="342"/>
    </location>
</feature>
<dbReference type="PANTHER" id="PTHR38454:SF1">
    <property type="entry name" value="INTEGRAL MEMBRANE PROTEIN"/>
    <property type="match status" value="1"/>
</dbReference>
<dbReference type="PANTHER" id="PTHR38454">
    <property type="entry name" value="INTEGRAL MEMBRANE PROTEIN-RELATED"/>
    <property type="match status" value="1"/>
</dbReference>
<dbReference type="InterPro" id="IPR018580">
    <property type="entry name" value="Uncharacterised_YfhO"/>
</dbReference>
<keyword evidence="1" id="KW-0812">Transmembrane</keyword>
<dbReference type="Proteomes" id="UP000195080">
    <property type="component" value="Chromosome"/>
</dbReference>
<feature type="transmembrane region" description="Helical" evidence="1">
    <location>
        <begin position="437"/>
        <end position="454"/>
    </location>
</feature>
<evidence type="ECO:0000256" key="1">
    <source>
        <dbReference type="SAM" id="Phobius"/>
    </source>
</evidence>